<name>A0A545V6T5_9HYPO</name>
<dbReference type="EMBL" id="SPUK01000004">
    <property type="protein sequence ID" value="TQV97430.1"/>
    <property type="molecule type" value="Genomic_DNA"/>
</dbReference>
<evidence type="ECO:0000313" key="3">
    <source>
        <dbReference type="Proteomes" id="UP000315783"/>
    </source>
</evidence>
<feature type="compositionally biased region" description="Basic and acidic residues" evidence="1">
    <location>
        <begin position="110"/>
        <end position="123"/>
    </location>
</feature>
<dbReference type="Proteomes" id="UP000315783">
    <property type="component" value="Unassembled WGS sequence"/>
</dbReference>
<comment type="caution">
    <text evidence="2">The sequence shown here is derived from an EMBL/GenBank/DDBJ whole genome shotgun (WGS) entry which is preliminary data.</text>
</comment>
<accession>A0A545V6T5</accession>
<gene>
    <name evidence="2" type="ORF">IF1G_03173</name>
</gene>
<feature type="region of interest" description="Disordered" evidence="1">
    <location>
        <begin position="159"/>
        <end position="343"/>
    </location>
</feature>
<reference evidence="2 3" key="1">
    <citation type="journal article" date="2019" name="Appl. Microbiol. Biotechnol.">
        <title>Genome sequence of Isaria javanica and comparative genome analysis insights into family S53 peptidase evolution in fungal entomopathogens.</title>
        <authorList>
            <person name="Lin R."/>
            <person name="Zhang X."/>
            <person name="Xin B."/>
            <person name="Zou M."/>
            <person name="Gao Y."/>
            <person name="Qin F."/>
            <person name="Hu Q."/>
            <person name="Xie B."/>
            <person name="Cheng X."/>
        </authorList>
    </citation>
    <scope>NUCLEOTIDE SEQUENCE [LARGE SCALE GENOMIC DNA]</scope>
    <source>
        <strain evidence="2 3">IJ1G</strain>
    </source>
</reference>
<organism evidence="2 3">
    <name type="scientific">Cordyceps javanica</name>
    <dbReference type="NCBI Taxonomy" id="43265"/>
    <lineage>
        <taxon>Eukaryota</taxon>
        <taxon>Fungi</taxon>
        <taxon>Dikarya</taxon>
        <taxon>Ascomycota</taxon>
        <taxon>Pezizomycotina</taxon>
        <taxon>Sordariomycetes</taxon>
        <taxon>Hypocreomycetidae</taxon>
        <taxon>Hypocreales</taxon>
        <taxon>Cordycipitaceae</taxon>
        <taxon>Cordyceps</taxon>
    </lineage>
</organism>
<evidence type="ECO:0000256" key="1">
    <source>
        <dbReference type="SAM" id="MobiDB-lite"/>
    </source>
</evidence>
<feature type="compositionally biased region" description="Low complexity" evidence="1">
    <location>
        <begin position="220"/>
        <end position="234"/>
    </location>
</feature>
<feature type="compositionally biased region" description="Low complexity" evidence="1">
    <location>
        <begin position="312"/>
        <end position="325"/>
    </location>
</feature>
<feature type="compositionally biased region" description="Basic residues" evidence="1">
    <location>
        <begin position="332"/>
        <end position="343"/>
    </location>
</feature>
<protein>
    <submittedName>
        <fullName evidence="2">Uncharacterized protein</fullName>
    </submittedName>
</protein>
<dbReference type="AlphaFoldDB" id="A0A545V6T5"/>
<proteinExistence type="predicted"/>
<feature type="region of interest" description="Disordered" evidence="1">
    <location>
        <begin position="94"/>
        <end position="123"/>
    </location>
</feature>
<evidence type="ECO:0000313" key="2">
    <source>
        <dbReference type="EMBL" id="TQV97430.1"/>
    </source>
</evidence>
<feature type="compositionally biased region" description="Low complexity" evidence="1">
    <location>
        <begin position="179"/>
        <end position="188"/>
    </location>
</feature>
<keyword evidence="3" id="KW-1185">Reference proteome</keyword>
<sequence>MALFTPRRRMGRVTFRTSLSNVAALKGCLPGLGSGPGSPLTAREPLPLPDAESHVCEQDGCCSAMTRPNSSFAKKSVPHFPSSIAIMERHRAKPLRVQSRTGGTPKPRVPPRDAEVGRRPKFSTEARYMCGRQVDARPEPHAPARRDVPLPLAAIPRRRSCGFGSAPRARQRFHRVGPRRGPSAAPPRISGDLVRAPEPLSQPRDGLAVDVGPPPPRPGAAPAAPGAPPARHAPWGGGGRRLVSCAPGGVVGWSGPPGPSYESRKRTSSGGGSGRRRKTLRRQICAGEAGSRDGTPRAGPCRGGPRCRRGRAAPVPAAVCSPASTGPGGRAPGRRGSCRARRW</sequence>
<feature type="compositionally biased region" description="Basic residues" evidence="1">
    <location>
        <begin position="169"/>
        <end position="178"/>
    </location>
</feature>